<name>H8ZC38_NEMA1</name>
<feature type="transmembrane region" description="Helical" evidence="1">
    <location>
        <begin position="114"/>
        <end position="136"/>
    </location>
</feature>
<feature type="transmembrane region" description="Helical" evidence="1">
    <location>
        <begin position="72"/>
        <end position="94"/>
    </location>
</feature>
<accession>H8ZC38</accession>
<gene>
    <name evidence="3" type="ORF">NERG_01281</name>
</gene>
<keyword evidence="1" id="KW-0812">Transmembrane</keyword>
<keyword evidence="1" id="KW-1133">Transmembrane helix</keyword>
<feature type="transmembrane region" description="Helical" evidence="1">
    <location>
        <begin position="186"/>
        <end position="207"/>
    </location>
</feature>
<dbReference type="HOGENOM" id="CLU_934128_0_0_1"/>
<evidence type="ECO:0000256" key="2">
    <source>
        <dbReference type="SAM" id="SignalP"/>
    </source>
</evidence>
<feature type="transmembrane region" description="Helical" evidence="1">
    <location>
        <begin position="142"/>
        <end position="165"/>
    </location>
</feature>
<feature type="signal peptide" evidence="2">
    <location>
        <begin position="1"/>
        <end position="29"/>
    </location>
</feature>
<evidence type="ECO:0000256" key="1">
    <source>
        <dbReference type="SAM" id="Phobius"/>
    </source>
</evidence>
<dbReference type="Proteomes" id="UP000005622">
    <property type="component" value="Unassembled WGS sequence"/>
</dbReference>
<reference evidence="3" key="1">
    <citation type="submission" date="2011-03" db="EMBL/GenBank/DDBJ databases">
        <title>The Genome Sequence of Nematocida sp1 strain ERTm2.</title>
        <authorList>
            <consortium name="The Broad Institute Genome Sequencing Platform"/>
            <consortium name="The Broad Institute Genome Sequencing Center for Infectious Disease"/>
            <person name="Cuomo C."/>
            <person name="Troemel E."/>
            <person name="Young S.K."/>
            <person name="Zeng Q."/>
            <person name="Gargeya S."/>
            <person name="Fitzgerald M."/>
            <person name="Haas B."/>
            <person name="Abouelleil A."/>
            <person name="Alvarado L."/>
            <person name="Arachchi H.M."/>
            <person name="Berlin A."/>
            <person name="Brown A."/>
            <person name="Chapman S.B."/>
            <person name="Chen Z."/>
            <person name="Dunbar C."/>
            <person name="Freedman E."/>
            <person name="Gearin G."/>
            <person name="Gellesch M."/>
            <person name="Goldberg J."/>
            <person name="Griggs A."/>
            <person name="Gujja S."/>
            <person name="Heilman E.R."/>
            <person name="Heiman D."/>
            <person name="Howarth C."/>
            <person name="Larson L."/>
            <person name="Lui A."/>
            <person name="MacDonald P.J.P."/>
            <person name="Mehta T."/>
            <person name="Montmayeur A."/>
            <person name="Murphy C."/>
            <person name="Neiman D."/>
            <person name="Pearson M."/>
            <person name="Priest M."/>
            <person name="Roberts A."/>
            <person name="Saif S."/>
            <person name="Shea T."/>
            <person name="Shenoy N."/>
            <person name="Sisk P."/>
            <person name="Stolte C."/>
            <person name="Sykes S."/>
            <person name="White J."/>
            <person name="Yandava C."/>
            <person name="Wortman J."/>
            <person name="Nusbaum C."/>
            <person name="Birren B."/>
        </authorList>
    </citation>
    <scope>NUCLEOTIDE SEQUENCE</scope>
    <source>
        <strain evidence="3">ERTm2</strain>
    </source>
</reference>
<keyword evidence="1" id="KW-0472">Membrane</keyword>
<organism evidence="3">
    <name type="scientific">Nematocida ausubeli (strain ATCC PRA-371 / ERTm2)</name>
    <name type="common">Nematode killer fungus</name>
    <dbReference type="NCBI Taxonomy" id="1913371"/>
    <lineage>
        <taxon>Eukaryota</taxon>
        <taxon>Fungi</taxon>
        <taxon>Fungi incertae sedis</taxon>
        <taxon>Microsporidia</taxon>
        <taxon>Nematocida</taxon>
    </lineage>
</organism>
<proteinExistence type="predicted"/>
<dbReference type="EMBL" id="JH604635">
    <property type="protein sequence ID" value="EHY65674.1"/>
    <property type="molecule type" value="Genomic_DNA"/>
</dbReference>
<feature type="chain" id="PRO_5003618436" evidence="2">
    <location>
        <begin position="30"/>
        <end position="298"/>
    </location>
</feature>
<protein>
    <submittedName>
        <fullName evidence="3">Uncharacterized protein</fullName>
    </submittedName>
</protein>
<feature type="transmembrane region" description="Helical" evidence="1">
    <location>
        <begin position="246"/>
        <end position="267"/>
    </location>
</feature>
<evidence type="ECO:0000313" key="3">
    <source>
        <dbReference type="EMBL" id="EHY65674.1"/>
    </source>
</evidence>
<sequence length="298" mass="32634">MKPRSSSILKQFIILTVLLTVFLLAEVSGSQQITSGRNSARNRSSQKSGKKEEGSITLSSILYNGGFIAYRAIYSVFTIDGIILFILPYAISTFGGMRNGVLSTGRESKKTEKIFDFVTSFLICTIFTLFGGLCILPSRIPYYGVVLSIYSVLGLASVFCLLLTYSKNYKYASTEASSDVANRVKTASYITSIALIAISYGAIAFGGPIARDMIVASNAIMFSSIFYYIGCCFSDKPSTRSSKKTAILNFSGSSICSIVIYWCLHYLCEHVNQQTGILCNLFNLSPGQSILSYLNPFR</sequence>
<dbReference type="AlphaFoldDB" id="H8ZC38"/>
<feature type="transmembrane region" description="Helical" evidence="1">
    <location>
        <begin position="213"/>
        <end position="234"/>
    </location>
</feature>
<keyword evidence="2" id="KW-0732">Signal</keyword>